<proteinExistence type="predicted"/>
<sequence length="72" mass="8438">MFLVFLLADSDRNHLKGRAYMNKPRTLDELRENIRCEIQAVTPGVLADNFRNMQRLVQLCIKAQGEHFQHLL</sequence>
<keyword evidence="2" id="KW-1185">Reference proteome</keyword>
<evidence type="ECO:0000313" key="2">
    <source>
        <dbReference type="Proteomes" id="UP001148838"/>
    </source>
</evidence>
<accession>A0ABQ8SVV7</accession>
<dbReference type="Proteomes" id="UP001148838">
    <property type="component" value="Unassembled WGS sequence"/>
</dbReference>
<protein>
    <submittedName>
        <fullName evidence="1">Uncharacterized protein</fullName>
    </submittedName>
</protein>
<organism evidence="1 2">
    <name type="scientific">Periplaneta americana</name>
    <name type="common">American cockroach</name>
    <name type="synonym">Blatta americana</name>
    <dbReference type="NCBI Taxonomy" id="6978"/>
    <lineage>
        <taxon>Eukaryota</taxon>
        <taxon>Metazoa</taxon>
        <taxon>Ecdysozoa</taxon>
        <taxon>Arthropoda</taxon>
        <taxon>Hexapoda</taxon>
        <taxon>Insecta</taxon>
        <taxon>Pterygota</taxon>
        <taxon>Neoptera</taxon>
        <taxon>Polyneoptera</taxon>
        <taxon>Dictyoptera</taxon>
        <taxon>Blattodea</taxon>
        <taxon>Blattoidea</taxon>
        <taxon>Blattidae</taxon>
        <taxon>Blattinae</taxon>
        <taxon>Periplaneta</taxon>
    </lineage>
</organism>
<name>A0ABQ8SVV7_PERAM</name>
<dbReference type="EMBL" id="JAJSOF020000019">
    <property type="protein sequence ID" value="KAJ4438327.1"/>
    <property type="molecule type" value="Genomic_DNA"/>
</dbReference>
<dbReference type="Gene3D" id="3.30.420.10">
    <property type="entry name" value="Ribonuclease H-like superfamily/Ribonuclease H"/>
    <property type="match status" value="1"/>
</dbReference>
<gene>
    <name evidence="1" type="ORF">ANN_14269</name>
</gene>
<dbReference type="InterPro" id="IPR036397">
    <property type="entry name" value="RNaseH_sf"/>
</dbReference>
<reference evidence="1 2" key="1">
    <citation type="journal article" date="2022" name="Allergy">
        <title>Genome assembly and annotation of Periplaneta americana reveal a comprehensive cockroach allergen profile.</title>
        <authorList>
            <person name="Wang L."/>
            <person name="Xiong Q."/>
            <person name="Saelim N."/>
            <person name="Wang L."/>
            <person name="Nong W."/>
            <person name="Wan A.T."/>
            <person name="Shi M."/>
            <person name="Liu X."/>
            <person name="Cao Q."/>
            <person name="Hui J.H.L."/>
            <person name="Sookrung N."/>
            <person name="Leung T.F."/>
            <person name="Tungtrongchitr A."/>
            <person name="Tsui S.K.W."/>
        </authorList>
    </citation>
    <scope>NUCLEOTIDE SEQUENCE [LARGE SCALE GENOMIC DNA]</scope>
    <source>
        <strain evidence="1">PWHHKU_190912</strain>
    </source>
</reference>
<comment type="caution">
    <text evidence="1">The sequence shown here is derived from an EMBL/GenBank/DDBJ whole genome shotgun (WGS) entry which is preliminary data.</text>
</comment>
<evidence type="ECO:0000313" key="1">
    <source>
        <dbReference type="EMBL" id="KAJ4438327.1"/>
    </source>
</evidence>